<reference evidence="6 7" key="1">
    <citation type="journal article" date="2019" name="ISME J.">
        <title>Genome analyses of uncultured TG2/ZB3 bacteria in 'Margulisbacteria' specifically attached to ectosymbiotic spirochetes of protists in the termite gut.</title>
        <authorList>
            <person name="Utami Y.D."/>
            <person name="Kuwahara H."/>
            <person name="Igai K."/>
            <person name="Murakami T."/>
            <person name="Sugaya K."/>
            <person name="Morikawa T."/>
            <person name="Nagura Y."/>
            <person name="Yuki M."/>
            <person name="Deevong P."/>
            <person name="Inoue T."/>
            <person name="Kihara K."/>
            <person name="Lo N."/>
            <person name="Yamada A."/>
            <person name="Ohkuma M."/>
            <person name="Hongoh Y."/>
        </authorList>
    </citation>
    <scope>NUCLEOTIDE SEQUENCE [LARGE SCALE GENOMIC DNA]</scope>
    <source>
        <strain evidence="6">NkOx7-01</strain>
    </source>
</reference>
<sequence>MKKFWLVLLIIIVAVGGFRFYQKRQAQKNIVTYSEVQPEYGAVREIISATGTVEPQNRLEIIPPISGRIDKIFVQEGALVQAGEQLALMSSTDRAALLDAASAQGAEKVQYWSDVYKPTPILAPIAGRVIVRSIEPGQTVNANTVIFALADTLIIKAQIDETDIGKVEIGQKTVITLDAYPDVQITGRIKRISYESKVVNNVTIYSVEIEPDKIPAIFRSGMSANIEIIRRQKDQVLLIPERALSYSGGNASVLIKTPAGQQTTLVQTGLAQNGQIEIVSGLTENDLVLVADRRGANSGGAAGGSPFMPNRNRNSGGAGVRVR</sequence>
<dbReference type="InterPro" id="IPR058636">
    <property type="entry name" value="Beta-barrel_YknX"/>
</dbReference>
<comment type="subcellular location">
    <subcellularLocation>
        <location evidence="1">Cell envelope</location>
    </subcellularLocation>
</comment>
<evidence type="ECO:0000313" key="6">
    <source>
        <dbReference type="EMBL" id="GBR73451.1"/>
    </source>
</evidence>
<evidence type="ECO:0000256" key="2">
    <source>
        <dbReference type="ARBA" id="ARBA00023054"/>
    </source>
</evidence>
<dbReference type="PANTHER" id="PTHR32347">
    <property type="entry name" value="EFFLUX SYSTEM COMPONENT YKNX-RELATED"/>
    <property type="match status" value="1"/>
</dbReference>
<name>A0A388T9X1_TERA1</name>
<dbReference type="GO" id="GO:0030313">
    <property type="term" value="C:cell envelope"/>
    <property type="evidence" value="ECO:0007669"/>
    <property type="project" value="UniProtKB-SubCell"/>
</dbReference>
<evidence type="ECO:0000256" key="3">
    <source>
        <dbReference type="SAM" id="MobiDB-lite"/>
    </source>
</evidence>
<protein>
    <submittedName>
        <fullName evidence="6">Macrolide-specific efflux system MacA</fullName>
    </submittedName>
</protein>
<dbReference type="Proteomes" id="UP000269352">
    <property type="component" value="Unassembled WGS sequence"/>
</dbReference>
<dbReference type="Pfam" id="PF25990">
    <property type="entry name" value="Beta-barrel_YknX"/>
    <property type="match status" value="1"/>
</dbReference>
<keyword evidence="2" id="KW-0175">Coiled coil</keyword>
<dbReference type="EMBL" id="BGZN01000011">
    <property type="protein sequence ID" value="GBR73451.1"/>
    <property type="molecule type" value="Genomic_DNA"/>
</dbReference>
<feature type="domain" description="YknX-like beta-barrel" evidence="5">
    <location>
        <begin position="153"/>
        <end position="228"/>
    </location>
</feature>
<accession>A0A388T9X1</accession>
<dbReference type="SUPFAM" id="SSF111369">
    <property type="entry name" value="HlyD-like secretion proteins"/>
    <property type="match status" value="1"/>
</dbReference>
<dbReference type="InterPro" id="IPR050465">
    <property type="entry name" value="UPF0194_transport"/>
</dbReference>
<comment type="caution">
    <text evidence="6">The sequence shown here is derived from an EMBL/GenBank/DDBJ whole genome shotgun (WGS) entry which is preliminary data.</text>
</comment>
<proteinExistence type="predicted"/>
<feature type="region of interest" description="Disordered" evidence="3">
    <location>
        <begin position="299"/>
        <end position="323"/>
    </location>
</feature>
<dbReference type="Gene3D" id="2.40.420.20">
    <property type="match status" value="1"/>
</dbReference>
<organism evidence="6 7">
    <name type="scientific">Termititenax aidoneus</name>
    <dbReference type="NCBI Taxonomy" id="2218524"/>
    <lineage>
        <taxon>Bacteria</taxon>
        <taxon>Bacillati</taxon>
        <taxon>Candidatus Margulisiibacteriota</taxon>
        <taxon>Candidatus Termititenacia</taxon>
        <taxon>Candidatus Termititenacales</taxon>
        <taxon>Candidatus Termititenacaceae</taxon>
        <taxon>Candidatus Termititenax</taxon>
    </lineage>
</organism>
<dbReference type="Gene3D" id="2.40.30.170">
    <property type="match status" value="1"/>
</dbReference>
<dbReference type="Gene3D" id="2.40.50.100">
    <property type="match status" value="1"/>
</dbReference>
<dbReference type="InterPro" id="IPR058647">
    <property type="entry name" value="BSH_CzcB-like"/>
</dbReference>
<evidence type="ECO:0000313" key="7">
    <source>
        <dbReference type="Proteomes" id="UP000269352"/>
    </source>
</evidence>
<evidence type="ECO:0000259" key="4">
    <source>
        <dbReference type="Pfam" id="PF25973"/>
    </source>
</evidence>
<keyword evidence="7" id="KW-1185">Reference proteome</keyword>
<dbReference type="Pfam" id="PF25973">
    <property type="entry name" value="BSH_CzcB"/>
    <property type="match status" value="1"/>
</dbReference>
<dbReference type="AlphaFoldDB" id="A0A388T9X1"/>
<evidence type="ECO:0000256" key="1">
    <source>
        <dbReference type="ARBA" id="ARBA00004196"/>
    </source>
</evidence>
<gene>
    <name evidence="6" type="primary">macA</name>
    <name evidence="6" type="ORF">NO1_0833</name>
</gene>
<feature type="domain" description="CzcB-like barrel-sandwich hybrid" evidence="4">
    <location>
        <begin position="60"/>
        <end position="151"/>
    </location>
</feature>
<evidence type="ECO:0000259" key="5">
    <source>
        <dbReference type="Pfam" id="PF25990"/>
    </source>
</evidence>